<protein>
    <recommendedName>
        <fullName evidence="2">Cysteine-rich DPF motif domain-containing protein 1</fullName>
    </recommendedName>
</protein>
<dbReference type="Proteomes" id="UP001652680">
    <property type="component" value="Unassembled WGS sequence"/>
</dbReference>
<sequence length="154" mass="17858">MEADENLVLDNEAAEIERMKLPQEEKKPTDPEEEDERIARIDFLCSGCEMHEMVHYFGRKPPFSLAIKYPEDNYVMRDPFQPPPPRWHTKAEYYISLGAKCSICAKTVCKDPGCSFYYTATFCMPCGQEKLKNWPVEAQARLRKQLAASKEDKK</sequence>
<feature type="domain" description="Cysteine-rich DPF motif" evidence="4">
    <location>
        <begin position="43"/>
        <end position="142"/>
    </location>
</feature>
<reference evidence="5" key="3">
    <citation type="submission" date="2025-05" db="UniProtKB">
        <authorList>
            <consortium name="EnsemblMetazoa"/>
        </authorList>
    </citation>
    <scope>IDENTIFICATION</scope>
</reference>
<dbReference type="AlphaFoldDB" id="A0A6P4EYN4"/>
<dbReference type="PRINTS" id="PR01995">
    <property type="entry name" value="UPF0595"/>
</dbReference>
<feature type="compositionally biased region" description="Basic and acidic residues" evidence="3">
    <location>
        <begin position="15"/>
        <end position="30"/>
    </location>
</feature>
<organism evidence="7">
    <name type="scientific">Drosophila rhopaloa</name>
    <name type="common">Fruit fly</name>
    <dbReference type="NCBI Taxonomy" id="1041015"/>
    <lineage>
        <taxon>Eukaryota</taxon>
        <taxon>Metazoa</taxon>
        <taxon>Ecdysozoa</taxon>
        <taxon>Arthropoda</taxon>
        <taxon>Hexapoda</taxon>
        <taxon>Insecta</taxon>
        <taxon>Pterygota</taxon>
        <taxon>Neoptera</taxon>
        <taxon>Endopterygota</taxon>
        <taxon>Diptera</taxon>
        <taxon>Brachycera</taxon>
        <taxon>Muscomorpha</taxon>
        <taxon>Ephydroidea</taxon>
        <taxon>Drosophilidae</taxon>
        <taxon>Drosophila</taxon>
        <taxon>Sophophora</taxon>
    </lineage>
</organism>
<dbReference type="InterPro" id="IPR042426">
    <property type="entry name" value="CDPF1"/>
</dbReference>
<dbReference type="Pfam" id="PF10170">
    <property type="entry name" value="C6_DPF"/>
    <property type="match status" value="1"/>
</dbReference>
<dbReference type="InterPro" id="IPR018785">
    <property type="entry name" value="CDPF1_dom"/>
</dbReference>
<dbReference type="RefSeq" id="XP_016978161.1">
    <property type="nucleotide sequence ID" value="XM_017122672.1"/>
</dbReference>
<dbReference type="PANTHER" id="PTHR31849:SF1">
    <property type="entry name" value="CYSTEINE-RICH DPF MOTIF DOMAIN-CONTAINING PROTEIN 1"/>
    <property type="match status" value="1"/>
</dbReference>
<dbReference type="EnsemblMetazoa" id="XM_017122672.2">
    <property type="protein sequence ID" value="XP_016978161.1"/>
    <property type="gene ID" value="LOC108043861"/>
</dbReference>
<evidence type="ECO:0000259" key="4">
    <source>
        <dbReference type="Pfam" id="PF10170"/>
    </source>
</evidence>
<dbReference type="OrthoDB" id="191995at2759"/>
<feature type="region of interest" description="Disordered" evidence="3">
    <location>
        <begin position="1"/>
        <end position="35"/>
    </location>
</feature>
<reference evidence="6" key="1">
    <citation type="journal article" date="2021" name="Elife">
        <title>Highly contiguous assemblies of 101 drosophilid genomes.</title>
        <authorList>
            <person name="Kim B.Y."/>
            <person name="Wang J.R."/>
            <person name="Miller D.E."/>
            <person name="Barmina O."/>
            <person name="Delaney E."/>
            <person name="Thompson A."/>
            <person name="Comeault A.A."/>
            <person name="Peede D."/>
            <person name="D'Agostino E.R."/>
            <person name="Pelaez J."/>
            <person name="Aguilar J.M."/>
            <person name="Haji D."/>
            <person name="Matsunaga T."/>
            <person name="Armstrong E.E."/>
            <person name="Zych M."/>
            <person name="Ogawa Y."/>
            <person name="Stamenkovic-Radak M."/>
            <person name="Jelic M."/>
            <person name="Veselinovic M.S."/>
            <person name="Tanaskovic M."/>
            <person name="Eric P."/>
            <person name="Gao J.J."/>
            <person name="Katoh T.K."/>
            <person name="Toda M.J."/>
            <person name="Watabe H."/>
            <person name="Watada M."/>
            <person name="Davis J.S."/>
            <person name="Moyle L.C."/>
            <person name="Manoli G."/>
            <person name="Bertolini E."/>
            <person name="Kostal V."/>
            <person name="Hawley R.S."/>
            <person name="Takahashi A."/>
            <person name="Jones C.D."/>
            <person name="Price D.K."/>
            <person name="Whiteman N."/>
            <person name="Kopp A."/>
            <person name="Matute D.R."/>
            <person name="Petrov D.A."/>
        </authorList>
    </citation>
    <scope>NUCLEOTIDE SEQUENCE [LARGE SCALE GENOMIC DNA]</scope>
</reference>
<comment type="similarity">
    <text evidence="1">Belongs to the CDPF1 family.</text>
</comment>
<reference evidence="7" key="2">
    <citation type="submission" date="2025-04" db="UniProtKB">
        <authorList>
            <consortium name="RefSeq"/>
        </authorList>
    </citation>
    <scope>IDENTIFICATION</scope>
</reference>
<evidence type="ECO:0000256" key="1">
    <source>
        <dbReference type="ARBA" id="ARBA00007917"/>
    </source>
</evidence>
<evidence type="ECO:0000313" key="6">
    <source>
        <dbReference type="Proteomes" id="UP001652680"/>
    </source>
</evidence>
<dbReference type="GeneID" id="108043861"/>
<keyword evidence="6" id="KW-1185">Reference proteome</keyword>
<evidence type="ECO:0000256" key="3">
    <source>
        <dbReference type="SAM" id="MobiDB-lite"/>
    </source>
</evidence>
<evidence type="ECO:0000313" key="5">
    <source>
        <dbReference type="EnsemblMetazoa" id="XP_016978161.1"/>
    </source>
</evidence>
<proteinExistence type="inferred from homology"/>
<evidence type="ECO:0000256" key="2">
    <source>
        <dbReference type="ARBA" id="ARBA00014801"/>
    </source>
</evidence>
<accession>A0A6P4EYN4</accession>
<name>A0A6P4EYN4_DRORH</name>
<gene>
    <name evidence="7" type="primary">LOC108043861</name>
    <name evidence="5" type="synonym">108043861</name>
</gene>
<evidence type="ECO:0000313" key="7">
    <source>
        <dbReference type="RefSeq" id="XP_016978161.1"/>
    </source>
</evidence>
<dbReference type="OMA" id="CDMHELV"/>
<dbReference type="PANTHER" id="PTHR31849">
    <property type="entry name" value="CYSTEINE-RICH PDF MOTIF DOMAIN-CONTAINING PROTEIN 1"/>
    <property type="match status" value="1"/>
</dbReference>